<evidence type="ECO:0000256" key="1">
    <source>
        <dbReference type="SAM" id="MobiDB-lite"/>
    </source>
</evidence>
<dbReference type="EMBL" id="PQXM01001240">
    <property type="protein sequence ID" value="TGO59517.1"/>
    <property type="molecule type" value="Genomic_DNA"/>
</dbReference>
<keyword evidence="3" id="KW-1185">Reference proteome</keyword>
<gene>
    <name evidence="2" type="ORF">BELL_1242g00010</name>
</gene>
<sequence length="404" mass="45605">MSQENISDTAPVEGETDLTFGLELEFILATVDEGKPDPHPKDPREVDGKKLSSTFVIDQEIGKKLRAVGIPAIVEEEKPTKEEYKTCWVMKSDITVGDDEDGPGKVTQEWNELYTKNGMEISSPPYYYTKPAKDAITKVLKTIRENYRHLLAIAHTYEPLLMLIFPSERVSDNPWCPPLFNSRLTKKHPDLTRAEVLENILGYTDNESLLYDFGESLGSGRLGFNLVGLATPYKNEQRTIEFRHHHGSLDPEAILNWIHVCIKLVEKACFAKSDELSTQLRQDVAKPIGFDEGDLSTIDFFMWLGCPAQAYYYCANMVTDKDALKQRIEYDATCREHFLKWARHRLQVEAEDSGEDEGQDSSKESEPTTSNSESTDENEADQDEGNDESGDSGENPSNSNEDES</sequence>
<dbReference type="PANTHER" id="PTHR36847">
    <property type="entry name" value="AMIDOLIGASE ENZYME"/>
    <property type="match status" value="1"/>
</dbReference>
<name>A0A4Z1IS66_9HELO</name>
<dbReference type="PANTHER" id="PTHR36847:SF1">
    <property type="entry name" value="AMIDOLIGASE ENZYME"/>
    <property type="match status" value="1"/>
</dbReference>
<proteinExistence type="predicted"/>
<feature type="compositionally biased region" description="Acidic residues" evidence="1">
    <location>
        <begin position="350"/>
        <end position="359"/>
    </location>
</feature>
<dbReference type="AlphaFoldDB" id="A0A4Z1IS66"/>
<comment type="caution">
    <text evidence="2">The sequence shown here is derived from an EMBL/GenBank/DDBJ whole genome shotgun (WGS) entry which is preliminary data.</text>
</comment>
<feature type="compositionally biased region" description="Acidic residues" evidence="1">
    <location>
        <begin position="374"/>
        <end position="391"/>
    </location>
</feature>
<organism evidence="2 3">
    <name type="scientific">Botrytis elliptica</name>
    <dbReference type="NCBI Taxonomy" id="278938"/>
    <lineage>
        <taxon>Eukaryota</taxon>
        <taxon>Fungi</taxon>
        <taxon>Dikarya</taxon>
        <taxon>Ascomycota</taxon>
        <taxon>Pezizomycotina</taxon>
        <taxon>Leotiomycetes</taxon>
        <taxon>Helotiales</taxon>
        <taxon>Sclerotiniaceae</taxon>
        <taxon>Botrytis</taxon>
    </lineage>
</organism>
<reference evidence="2 3" key="1">
    <citation type="submission" date="2017-12" db="EMBL/GenBank/DDBJ databases">
        <title>Comparative genomics of Botrytis spp.</title>
        <authorList>
            <person name="Valero-Jimenez C.A."/>
            <person name="Tapia P."/>
            <person name="Veloso J."/>
            <person name="Silva-Moreno E."/>
            <person name="Staats M."/>
            <person name="Valdes J.H."/>
            <person name="Van Kan J.A.L."/>
        </authorList>
    </citation>
    <scope>NUCLEOTIDE SEQUENCE [LARGE SCALE GENOMIC DNA]</scope>
    <source>
        <strain evidence="2 3">Be9601</strain>
    </source>
</reference>
<protein>
    <submittedName>
        <fullName evidence="2">Uncharacterized protein</fullName>
    </submittedName>
</protein>
<evidence type="ECO:0000313" key="3">
    <source>
        <dbReference type="Proteomes" id="UP000297229"/>
    </source>
</evidence>
<feature type="compositionally biased region" description="Polar residues" evidence="1">
    <location>
        <begin position="392"/>
        <end position="404"/>
    </location>
</feature>
<feature type="region of interest" description="Disordered" evidence="1">
    <location>
        <begin position="350"/>
        <end position="404"/>
    </location>
</feature>
<accession>A0A4Z1IS66</accession>
<dbReference type="Proteomes" id="UP000297229">
    <property type="component" value="Unassembled WGS sequence"/>
</dbReference>
<evidence type="ECO:0000313" key="2">
    <source>
        <dbReference type="EMBL" id="TGO59517.1"/>
    </source>
</evidence>